<keyword evidence="4" id="KW-1185">Reference proteome</keyword>
<accession>A0A8H3TS64</accession>
<evidence type="ECO:0000313" key="3">
    <source>
        <dbReference type="EMBL" id="GHJ85650.1"/>
    </source>
</evidence>
<evidence type="ECO:0000256" key="1">
    <source>
        <dbReference type="SAM" id="MobiDB-lite"/>
    </source>
</evidence>
<dbReference type="Pfam" id="PF00651">
    <property type="entry name" value="BTB"/>
    <property type="match status" value="1"/>
</dbReference>
<feature type="region of interest" description="Disordered" evidence="1">
    <location>
        <begin position="178"/>
        <end position="210"/>
    </location>
</feature>
<comment type="caution">
    <text evidence="3">The sequence shown here is derived from an EMBL/GenBank/DDBJ whole genome shotgun (WGS) entry which is preliminary data.</text>
</comment>
<dbReference type="OrthoDB" id="6359943at2759"/>
<sequence>MNGRASYTASAGPSSSSSAVGDHEQLSQSQVHKSHLPDGQHAAVVCDHLWQHGWQRGEYSDVEVRVRDRPYQLHRIILSKSPYMDYLLKVTPRGQPIWIPVPDDPLFEEAMAIVFGYLYASHVLSSINAANARSVLTVATAFGMNDLCTHAYDVCRQSITADTIQEWVEWIDLQEPKSDHSSASRASTPVSLPADVRHTNGTGLVHPTVDRDRMDFGTAPSVEATTTTQVYGNVQKPRGITSPNGWKDVFSQPADNFVTQLKQDIYTYLTIQLPEDLREISLSSTLNNNRKFTEIFTRLPFDLFKACIEDPQLDLGTDQERFAFAKAMIQQRKRKTFSKAVSRHADAAYIVENVVLRFGGDVGTKVHITRKSKQRALWKVEKE</sequence>
<feature type="region of interest" description="Disordered" evidence="1">
    <location>
        <begin position="1"/>
        <end position="34"/>
    </location>
</feature>
<dbReference type="Gene3D" id="3.30.710.10">
    <property type="entry name" value="Potassium Channel Kv1.1, Chain A"/>
    <property type="match status" value="1"/>
</dbReference>
<reference evidence="3" key="1">
    <citation type="submission" date="2020-07" db="EMBL/GenBank/DDBJ databases">
        <title>Draft Genome Sequence of a Deep-Sea Yeast, Naganishia (Cryptococcus) liquefaciens strain N6.</title>
        <authorList>
            <person name="Han Y.W."/>
            <person name="Kajitani R."/>
            <person name="Morimoto H."/>
            <person name="Parhat M."/>
            <person name="Tsubouchi H."/>
            <person name="Bakenova O."/>
            <person name="Ogata M."/>
            <person name="Argunhan B."/>
            <person name="Aoki R."/>
            <person name="Kajiwara S."/>
            <person name="Itoh T."/>
            <person name="Iwasaki H."/>
        </authorList>
    </citation>
    <scope>NUCLEOTIDE SEQUENCE</scope>
    <source>
        <strain evidence="3">N6</strain>
    </source>
</reference>
<evidence type="ECO:0000313" key="4">
    <source>
        <dbReference type="Proteomes" id="UP000620104"/>
    </source>
</evidence>
<dbReference type="PANTHER" id="PTHR47369">
    <property type="entry name" value="BTB/POZ DOMAIN-CONTAINING PROTEIN"/>
    <property type="match status" value="1"/>
</dbReference>
<gene>
    <name evidence="3" type="ORF">NliqN6_2052</name>
</gene>
<organism evidence="3 4">
    <name type="scientific">Naganishia liquefaciens</name>
    <dbReference type="NCBI Taxonomy" id="104408"/>
    <lineage>
        <taxon>Eukaryota</taxon>
        <taxon>Fungi</taxon>
        <taxon>Dikarya</taxon>
        <taxon>Basidiomycota</taxon>
        <taxon>Agaricomycotina</taxon>
        <taxon>Tremellomycetes</taxon>
        <taxon>Filobasidiales</taxon>
        <taxon>Filobasidiaceae</taxon>
        <taxon>Naganishia</taxon>
    </lineage>
</organism>
<evidence type="ECO:0000259" key="2">
    <source>
        <dbReference type="PROSITE" id="PS50097"/>
    </source>
</evidence>
<dbReference type="AlphaFoldDB" id="A0A8H3TS64"/>
<dbReference type="PANTHER" id="PTHR47369:SF2">
    <property type="entry name" value="BTB_POZ DOMAIN-CONTAINING PROTEIN 2"/>
    <property type="match status" value="1"/>
</dbReference>
<dbReference type="SUPFAM" id="SSF54695">
    <property type="entry name" value="POZ domain"/>
    <property type="match status" value="1"/>
</dbReference>
<dbReference type="PROSITE" id="PS50097">
    <property type="entry name" value="BTB"/>
    <property type="match status" value="1"/>
</dbReference>
<protein>
    <recommendedName>
        <fullName evidence="2">BTB domain-containing protein</fullName>
    </recommendedName>
</protein>
<name>A0A8H3TS64_9TREE</name>
<dbReference type="SMART" id="SM00225">
    <property type="entry name" value="BTB"/>
    <property type="match status" value="1"/>
</dbReference>
<feature type="compositionally biased region" description="Low complexity" evidence="1">
    <location>
        <begin position="1"/>
        <end position="19"/>
    </location>
</feature>
<dbReference type="InterPro" id="IPR011333">
    <property type="entry name" value="SKP1/BTB/POZ_sf"/>
</dbReference>
<proteinExistence type="predicted"/>
<dbReference type="InterPro" id="IPR000210">
    <property type="entry name" value="BTB/POZ_dom"/>
</dbReference>
<dbReference type="Proteomes" id="UP000620104">
    <property type="component" value="Unassembled WGS sequence"/>
</dbReference>
<feature type="domain" description="BTB" evidence="2">
    <location>
        <begin position="60"/>
        <end position="127"/>
    </location>
</feature>
<dbReference type="EMBL" id="BLZA01000013">
    <property type="protein sequence ID" value="GHJ85650.1"/>
    <property type="molecule type" value="Genomic_DNA"/>
</dbReference>